<comment type="caution">
    <text evidence="6">The sequence shown here is derived from an EMBL/GenBank/DDBJ whole genome shotgun (WGS) entry which is preliminary data.</text>
</comment>
<protein>
    <recommendedName>
        <fullName evidence="8">FAR-17a/AIG1-like protein</fullName>
    </recommendedName>
</protein>
<keyword evidence="4 5" id="KW-0472">Membrane</keyword>
<dbReference type="PANTHER" id="PTHR12242">
    <property type="entry name" value="OS02G0130600 PROTEIN-RELATED"/>
    <property type="match status" value="1"/>
</dbReference>
<dbReference type="OrthoDB" id="419711at2759"/>
<dbReference type="Pfam" id="PF04750">
    <property type="entry name" value="Far-17a_AIG1"/>
    <property type="match status" value="1"/>
</dbReference>
<keyword evidence="2 5" id="KW-0812">Transmembrane</keyword>
<organism evidence="6 7">
    <name type="scientific">Marasmius oreades</name>
    <name type="common">fairy-ring Marasmius</name>
    <dbReference type="NCBI Taxonomy" id="181124"/>
    <lineage>
        <taxon>Eukaryota</taxon>
        <taxon>Fungi</taxon>
        <taxon>Dikarya</taxon>
        <taxon>Basidiomycota</taxon>
        <taxon>Agaricomycotina</taxon>
        <taxon>Agaricomycetes</taxon>
        <taxon>Agaricomycetidae</taxon>
        <taxon>Agaricales</taxon>
        <taxon>Marasmiineae</taxon>
        <taxon>Marasmiaceae</taxon>
        <taxon>Marasmius</taxon>
    </lineage>
</organism>
<feature type="transmembrane region" description="Helical" evidence="5">
    <location>
        <begin position="212"/>
        <end position="235"/>
    </location>
</feature>
<dbReference type="EMBL" id="CM032187">
    <property type="protein sequence ID" value="KAG7089992.1"/>
    <property type="molecule type" value="Genomic_DNA"/>
</dbReference>
<keyword evidence="3 5" id="KW-1133">Transmembrane helix</keyword>
<evidence type="ECO:0000313" key="6">
    <source>
        <dbReference type="EMBL" id="KAG7089992.1"/>
    </source>
</evidence>
<name>A0A9P7RV34_9AGAR</name>
<sequence>MAKAATLFGAGTLFDPSHKLVTSPFFSPTLLAWFRASVALYTTAMLIFILAYDSVVTKDAGTNFSYFTFLTYIGICSYYWASFVQTFWYIRRGFEGYPLQSWGKTLQILHLMLRNTVLTFPIIVTIAFWTLVATPSSVATTVNLWRNISVHALNSLFCVFEMLLTNNPSPQWIFLPVMILIIGLYTALAYVTRATQGFYPYTFLDPGKYHSVVAAFFFGIVIGEVVIFTLAWGLMKLREMKFPVRSTGSDDIAIEMKEQDRDSV</sequence>
<evidence type="ECO:0000256" key="5">
    <source>
        <dbReference type="SAM" id="Phobius"/>
    </source>
</evidence>
<comment type="subcellular location">
    <subcellularLocation>
        <location evidence="1">Endomembrane system</location>
        <topology evidence="1">Multi-pass membrane protein</topology>
    </subcellularLocation>
</comment>
<accession>A0A9P7RV34</accession>
<dbReference type="Proteomes" id="UP001049176">
    <property type="component" value="Chromosome 7"/>
</dbReference>
<dbReference type="GeneID" id="66080689"/>
<dbReference type="InterPro" id="IPR006838">
    <property type="entry name" value="ADTRP_AIG1"/>
</dbReference>
<feature type="transmembrane region" description="Helical" evidence="5">
    <location>
        <begin position="32"/>
        <end position="52"/>
    </location>
</feature>
<dbReference type="GO" id="GO:0012505">
    <property type="term" value="C:endomembrane system"/>
    <property type="evidence" value="ECO:0007669"/>
    <property type="project" value="UniProtKB-SubCell"/>
</dbReference>
<dbReference type="KEGG" id="more:E1B28_011614"/>
<keyword evidence="7" id="KW-1185">Reference proteome</keyword>
<gene>
    <name evidence="6" type="ORF">E1B28_011614</name>
</gene>
<evidence type="ECO:0000313" key="7">
    <source>
        <dbReference type="Proteomes" id="UP001049176"/>
    </source>
</evidence>
<proteinExistence type="predicted"/>
<feature type="transmembrane region" description="Helical" evidence="5">
    <location>
        <begin position="111"/>
        <end position="132"/>
    </location>
</feature>
<feature type="transmembrane region" description="Helical" evidence="5">
    <location>
        <begin position="64"/>
        <end position="90"/>
    </location>
</feature>
<evidence type="ECO:0000256" key="3">
    <source>
        <dbReference type="ARBA" id="ARBA00022989"/>
    </source>
</evidence>
<evidence type="ECO:0008006" key="8">
    <source>
        <dbReference type="Google" id="ProtNLM"/>
    </source>
</evidence>
<dbReference type="RefSeq" id="XP_043006462.1">
    <property type="nucleotide sequence ID" value="XM_043156674.1"/>
</dbReference>
<dbReference type="PANTHER" id="PTHR12242:SF1">
    <property type="entry name" value="MYND-TYPE DOMAIN-CONTAINING PROTEIN"/>
    <property type="match status" value="1"/>
</dbReference>
<evidence type="ECO:0000256" key="4">
    <source>
        <dbReference type="ARBA" id="ARBA00023136"/>
    </source>
</evidence>
<reference evidence="6" key="1">
    <citation type="journal article" date="2021" name="Genome Biol. Evol.">
        <title>The assembled and annotated genome of the fairy-ring fungus Marasmius oreades.</title>
        <authorList>
            <person name="Hiltunen M."/>
            <person name="Ament-Velasquez S.L."/>
            <person name="Johannesson H."/>
        </authorList>
    </citation>
    <scope>NUCLEOTIDE SEQUENCE</scope>
    <source>
        <strain evidence="6">03SP1</strain>
    </source>
</reference>
<feature type="transmembrane region" description="Helical" evidence="5">
    <location>
        <begin position="172"/>
        <end position="192"/>
    </location>
</feature>
<dbReference type="AlphaFoldDB" id="A0A9P7RV34"/>
<evidence type="ECO:0000256" key="1">
    <source>
        <dbReference type="ARBA" id="ARBA00004127"/>
    </source>
</evidence>
<dbReference type="GO" id="GO:0016020">
    <property type="term" value="C:membrane"/>
    <property type="evidence" value="ECO:0007669"/>
    <property type="project" value="InterPro"/>
</dbReference>
<evidence type="ECO:0000256" key="2">
    <source>
        <dbReference type="ARBA" id="ARBA00022692"/>
    </source>
</evidence>